<dbReference type="Proteomes" id="UP000250140">
    <property type="component" value="Unassembled WGS sequence"/>
</dbReference>
<evidence type="ECO:0000313" key="2">
    <source>
        <dbReference type="Proteomes" id="UP000250140"/>
    </source>
</evidence>
<name>A0A8E2EP36_9PEZI</name>
<proteinExistence type="predicted"/>
<evidence type="ECO:0000313" key="1">
    <source>
        <dbReference type="EMBL" id="OCL02025.1"/>
    </source>
</evidence>
<gene>
    <name evidence="1" type="ORF">AOQ84DRAFT_196342</name>
</gene>
<keyword evidence="2" id="KW-1185">Reference proteome</keyword>
<sequence>MLLAYSLFYSLLRSPFTVAPTAVSTLPRRSAAAQANLRKSQMAKYSAHRIKVTTIIVLHALMSGFTRLLEIIFVKQLPQTLVQPEPTGASCLIRQQSPTGYRTLSSSASMDVSSFYII</sequence>
<accession>A0A8E2EP36</accession>
<protein>
    <submittedName>
        <fullName evidence="1">Uncharacterized protein</fullName>
    </submittedName>
</protein>
<dbReference type="EMBL" id="KV751016">
    <property type="protein sequence ID" value="OCL02025.1"/>
    <property type="molecule type" value="Genomic_DNA"/>
</dbReference>
<organism evidence="1 2">
    <name type="scientific">Glonium stellatum</name>
    <dbReference type="NCBI Taxonomy" id="574774"/>
    <lineage>
        <taxon>Eukaryota</taxon>
        <taxon>Fungi</taxon>
        <taxon>Dikarya</taxon>
        <taxon>Ascomycota</taxon>
        <taxon>Pezizomycotina</taxon>
        <taxon>Dothideomycetes</taxon>
        <taxon>Pleosporomycetidae</taxon>
        <taxon>Gloniales</taxon>
        <taxon>Gloniaceae</taxon>
        <taxon>Glonium</taxon>
    </lineage>
</organism>
<reference evidence="1 2" key="1">
    <citation type="journal article" date="2016" name="Nat. Commun.">
        <title>Ectomycorrhizal ecology is imprinted in the genome of the dominant symbiotic fungus Cenococcum geophilum.</title>
        <authorList>
            <consortium name="DOE Joint Genome Institute"/>
            <person name="Peter M."/>
            <person name="Kohler A."/>
            <person name="Ohm R.A."/>
            <person name="Kuo A."/>
            <person name="Krutzmann J."/>
            <person name="Morin E."/>
            <person name="Arend M."/>
            <person name="Barry K.W."/>
            <person name="Binder M."/>
            <person name="Choi C."/>
            <person name="Clum A."/>
            <person name="Copeland A."/>
            <person name="Grisel N."/>
            <person name="Haridas S."/>
            <person name="Kipfer T."/>
            <person name="LaButti K."/>
            <person name="Lindquist E."/>
            <person name="Lipzen A."/>
            <person name="Maire R."/>
            <person name="Meier B."/>
            <person name="Mihaltcheva S."/>
            <person name="Molinier V."/>
            <person name="Murat C."/>
            <person name="Poggeler S."/>
            <person name="Quandt C.A."/>
            <person name="Sperisen C."/>
            <person name="Tritt A."/>
            <person name="Tisserant E."/>
            <person name="Crous P.W."/>
            <person name="Henrissat B."/>
            <person name="Nehls U."/>
            <person name="Egli S."/>
            <person name="Spatafora J.W."/>
            <person name="Grigoriev I.V."/>
            <person name="Martin F.M."/>
        </authorList>
    </citation>
    <scope>NUCLEOTIDE SEQUENCE [LARGE SCALE GENOMIC DNA]</scope>
    <source>
        <strain evidence="1 2">CBS 207.34</strain>
    </source>
</reference>
<dbReference type="AlphaFoldDB" id="A0A8E2EP36"/>